<keyword evidence="11" id="KW-0407">Ion channel</keyword>
<dbReference type="InterPro" id="IPR036770">
    <property type="entry name" value="Ankyrin_rpt-contain_sf"/>
</dbReference>
<feature type="compositionally biased region" description="Basic and acidic residues" evidence="13">
    <location>
        <begin position="670"/>
        <end position="681"/>
    </location>
</feature>
<protein>
    <recommendedName>
        <fullName evidence="15">Ion transport domain-containing protein</fullName>
    </recommendedName>
</protein>
<gene>
    <name evidence="16" type="ORF">Vbra_2462</name>
</gene>
<evidence type="ECO:0000256" key="7">
    <source>
        <dbReference type="ARBA" id="ARBA00022837"/>
    </source>
</evidence>
<evidence type="ECO:0000256" key="4">
    <source>
        <dbReference type="ARBA" id="ARBA00022568"/>
    </source>
</evidence>
<evidence type="ECO:0000256" key="3">
    <source>
        <dbReference type="ARBA" id="ARBA00022475"/>
    </source>
</evidence>
<feature type="transmembrane region" description="Helical" evidence="14">
    <location>
        <begin position="457"/>
        <end position="477"/>
    </location>
</feature>
<dbReference type="GO" id="GO:0005216">
    <property type="term" value="F:monoatomic ion channel activity"/>
    <property type="evidence" value="ECO:0007669"/>
    <property type="project" value="InterPro"/>
</dbReference>
<dbReference type="PROSITE" id="PS50088">
    <property type="entry name" value="ANK_REPEAT"/>
    <property type="match status" value="1"/>
</dbReference>
<name>A0A0G4EXL2_VITBC</name>
<dbReference type="InterPro" id="IPR024862">
    <property type="entry name" value="TRPV"/>
</dbReference>
<keyword evidence="7" id="KW-0106">Calcium</keyword>
<feature type="transmembrane region" description="Helical" evidence="14">
    <location>
        <begin position="257"/>
        <end position="275"/>
    </location>
</feature>
<evidence type="ECO:0000259" key="15">
    <source>
        <dbReference type="Pfam" id="PF00520"/>
    </source>
</evidence>
<keyword evidence="10 14" id="KW-0472">Membrane</keyword>
<evidence type="ECO:0000256" key="14">
    <source>
        <dbReference type="SAM" id="Phobius"/>
    </source>
</evidence>
<evidence type="ECO:0000256" key="13">
    <source>
        <dbReference type="SAM" id="MobiDB-lite"/>
    </source>
</evidence>
<evidence type="ECO:0000256" key="11">
    <source>
        <dbReference type="ARBA" id="ARBA00023303"/>
    </source>
</evidence>
<keyword evidence="2" id="KW-0813">Transport</keyword>
<dbReference type="GO" id="GO:0098703">
    <property type="term" value="P:calcium ion import across plasma membrane"/>
    <property type="evidence" value="ECO:0007669"/>
    <property type="project" value="TreeGrafter"/>
</dbReference>
<dbReference type="STRING" id="1169540.A0A0G4EXL2"/>
<keyword evidence="6" id="KW-0677">Repeat</keyword>
<dbReference type="OMA" id="VHICEAF"/>
<dbReference type="OrthoDB" id="432407at2759"/>
<dbReference type="PANTHER" id="PTHR10582:SF2">
    <property type="entry name" value="INACTIVE"/>
    <property type="match status" value="1"/>
</dbReference>
<dbReference type="Gene3D" id="1.10.287.70">
    <property type="match status" value="1"/>
</dbReference>
<evidence type="ECO:0000256" key="5">
    <source>
        <dbReference type="ARBA" id="ARBA00022692"/>
    </source>
</evidence>
<dbReference type="Pfam" id="PF00520">
    <property type="entry name" value="Ion_trans"/>
    <property type="match status" value="1"/>
</dbReference>
<dbReference type="PANTHER" id="PTHR10582">
    <property type="entry name" value="TRANSIENT RECEPTOR POTENTIAL ION CHANNEL PROTEIN"/>
    <property type="match status" value="1"/>
</dbReference>
<dbReference type="Proteomes" id="UP000041254">
    <property type="component" value="Unassembled WGS sequence"/>
</dbReference>
<dbReference type="SUPFAM" id="SSF48403">
    <property type="entry name" value="Ankyrin repeat"/>
    <property type="match status" value="1"/>
</dbReference>
<keyword evidence="9" id="KW-0406">Ion transport</keyword>
<proteinExistence type="predicted"/>
<accession>A0A0G4EXL2</accession>
<dbReference type="Gene3D" id="1.25.40.20">
    <property type="entry name" value="Ankyrin repeat-containing domain"/>
    <property type="match status" value="1"/>
</dbReference>
<keyword evidence="12" id="KW-0040">ANK repeat</keyword>
<keyword evidence="8 14" id="KW-1133">Transmembrane helix</keyword>
<evidence type="ECO:0000256" key="8">
    <source>
        <dbReference type="ARBA" id="ARBA00022989"/>
    </source>
</evidence>
<dbReference type="GO" id="GO:0005886">
    <property type="term" value="C:plasma membrane"/>
    <property type="evidence" value="ECO:0007669"/>
    <property type="project" value="UniProtKB-SubCell"/>
</dbReference>
<evidence type="ECO:0000256" key="6">
    <source>
        <dbReference type="ARBA" id="ARBA00022737"/>
    </source>
</evidence>
<feature type="transmembrane region" description="Helical" evidence="14">
    <location>
        <begin position="295"/>
        <end position="314"/>
    </location>
</feature>
<feature type="transmembrane region" description="Helical" evidence="14">
    <location>
        <begin position="358"/>
        <end position="385"/>
    </location>
</feature>
<feature type="domain" description="Ion transport" evidence="15">
    <location>
        <begin position="263"/>
        <end position="473"/>
    </location>
</feature>
<keyword evidence="5 14" id="KW-0812">Transmembrane</keyword>
<evidence type="ECO:0000256" key="12">
    <source>
        <dbReference type="PROSITE-ProRule" id="PRU00023"/>
    </source>
</evidence>
<evidence type="ECO:0000256" key="1">
    <source>
        <dbReference type="ARBA" id="ARBA00004651"/>
    </source>
</evidence>
<dbReference type="EMBL" id="CDMY01000338">
    <property type="protein sequence ID" value="CEM03344.1"/>
    <property type="molecule type" value="Genomic_DNA"/>
</dbReference>
<dbReference type="PhylomeDB" id="A0A0G4EXL2"/>
<dbReference type="InterPro" id="IPR005821">
    <property type="entry name" value="Ion_trans_dom"/>
</dbReference>
<dbReference type="PROSITE" id="PS50297">
    <property type="entry name" value="ANK_REP_REGION"/>
    <property type="match status" value="1"/>
</dbReference>
<dbReference type="AlphaFoldDB" id="A0A0G4EXL2"/>
<evidence type="ECO:0000256" key="9">
    <source>
        <dbReference type="ARBA" id="ARBA00023065"/>
    </source>
</evidence>
<comment type="subcellular location">
    <subcellularLocation>
        <location evidence="1">Cell membrane</location>
        <topology evidence="1">Multi-pass membrane protein</topology>
    </subcellularLocation>
</comment>
<feature type="transmembrane region" description="Helical" evidence="14">
    <location>
        <begin position="392"/>
        <end position="413"/>
    </location>
</feature>
<evidence type="ECO:0000256" key="10">
    <source>
        <dbReference type="ARBA" id="ARBA00023136"/>
    </source>
</evidence>
<dbReference type="Pfam" id="PF12796">
    <property type="entry name" value="Ank_2"/>
    <property type="match status" value="1"/>
</dbReference>
<dbReference type="InterPro" id="IPR002110">
    <property type="entry name" value="Ankyrin_rpt"/>
</dbReference>
<evidence type="ECO:0000313" key="16">
    <source>
        <dbReference type="EMBL" id="CEM03344.1"/>
    </source>
</evidence>
<organism evidence="16 17">
    <name type="scientific">Vitrella brassicaformis (strain CCMP3155)</name>
    <dbReference type="NCBI Taxonomy" id="1169540"/>
    <lineage>
        <taxon>Eukaryota</taxon>
        <taxon>Sar</taxon>
        <taxon>Alveolata</taxon>
        <taxon>Colpodellida</taxon>
        <taxon>Vitrellaceae</taxon>
        <taxon>Vitrella</taxon>
    </lineage>
</organism>
<dbReference type="InParanoid" id="A0A0G4EXL2"/>
<feature type="transmembrane region" description="Helical" evidence="14">
    <location>
        <begin position="326"/>
        <end position="346"/>
    </location>
</feature>
<sequence length="717" mass="80642">MEVFDVLLHNRRHLLNLKNRNGWTPLHTAARWASVDVVEKFVELGGEELLEARSNDEETPLHLAALWGKANVLWWMLRVNPQLLKIRNRRGELPLDFALTKHPSLVVPMVVAAAGVVTELLEQGVKVKDLKARGLKAVVPAAKEFLKDKPESFGLNSLRLCAFFRKLTKMRPKDSLTDDLSKISNWQEALTENFCSNVRERNFQGSLWGKEREWFALLESSEPLSVVTQANCTSLGTEHWKKGYGDWRVKLAPRDVFITRVLSMLLMVAFVLLHIESIKGDSGMTMAGAWPSVWLWGAVLTGSGFIVVEIFQLIRLKAAAYWADSWNRLDAGTALWIVGFIAIHFAGWSSEAEVSSGVLIALLFALRLLQAASLHPAVGPLILAVVRMFSDISMFLCLYVYILLIFAGVFTILSSDEDHQYFGSFAKATLTLFYGGLGEFSDPLSNAIESHDSLGTVLLFIYVILSSIILASTYATIEETQTGQYHCCRVGTSAASRLPHQRTSVALCRIAFWSMTALYSSIDALLCAVAFAPAAIYERLGELQQQIPDAIQRRQYWTKDSTGKEIRKTVHICEAFRTVGIILVVPLYLLYEYVTAKAGPAENDEEDDDPLDLSGENYKNRIGEWMEAADHHDSSVPDVMTALKDFTDEHESFRTEILFKVEQISDFLMKEKKGSSEKEREESSEEREESSSDSSLLRRRKSSEADSEDFESLFRIR</sequence>
<evidence type="ECO:0000313" key="17">
    <source>
        <dbReference type="Proteomes" id="UP000041254"/>
    </source>
</evidence>
<keyword evidence="4" id="KW-0109">Calcium transport</keyword>
<keyword evidence="17" id="KW-1185">Reference proteome</keyword>
<dbReference type="SMART" id="SM00248">
    <property type="entry name" value="ANK"/>
    <property type="match status" value="2"/>
</dbReference>
<dbReference type="VEuPathDB" id="CryptoDB:Vbra_2462"/>
<reference evidence="16 17" key="1">
    <citation type="submission" date="2014-11" db="EMBL/GenBank/DDBJ databases">
        <authorList>
            <person name="Zhu J."/>
            <person name="Qi W."/>
            <person name="Song R."/>
        </authorList>
    </citation>
    <scope>NUCLEOTIDE SEQUENCE [LARGE SCALE GENOMIC DNA]</scope>
</reference>
<feature type="region of interest" description="Disordered" evidence="13">
    <location>
        <begin position="670"/>
        <end position="717"/>
    </location>
</feature>
<feature type="repeat" description="ANK" evidence="12">
    <location>
        <begin position="21"/>
        <end position="47"/>
    </location>
</feature>
<keyword evidence="3" id="KW-1003">Cell membrane</keyword>
<evidence type="ECO:0000256" key="2">
    <source>
        <dbReference type="ARBA" id="ARBA00022448"/>
    </source>
</evidence>